<organism evidence="1 2">
    <name type="scientific">Panagrolaimus sp. ES5</name>
    <dbReference type="NCBI Taxonomy" id="591445"/>
    <lineage>
        <taxon>Eukaryota</taxon>
        <taxon>Metazoa</taxon>
        <taxon>Ecdysozoa</taxon>
        <taxon>Nematoda</taxon>
        <taxon>Chromadorea</taxon>
        <taxon>Rhabditida</taxon>
        <taxon>Tylenchina</taxon>
        <taxon>Panagrolaimomorpha</taxon>
        <taxon>Panagrolaimoidea</taxon>
        <taxon>Panagrolaimidae</taxon>
        <taxon>Panagrolaimus</taxon>
    </lineage>
</organism>
<proteinExistence type="predicted"/>
<sequence length="201" mass="22653">MGPPSIGAAPLPYTGGRGFHRAPFQNPFLMPLSQSLPFNNFGGQPPQQMGPSSLASVLGLGAPPPMMGQQPGSRCPTSPFAQFLSKDQQDVLHELIIEARRVGAPEAEVKQYVEKYVKEILPAEKFLAFQEASNDFDRRLTLYRRGKRDTGIPRRFDTVTFRNRKTKKPPQKLEITDKNELYDFMELQKDARTLENLVEHP</sequence>
<protein>
    <submittedName>
        <fullName evidence="2">Uncharacterized protein</fullName>
    </submittedName>
</protein>
<dbReference type="Proteomes" id="UP000887579">
    <property type="component" value="Unplaced"/>
</dbReference>
<evidence type="ECO:0000313" key="2">
    <source>
        <dbReference type="WBParaSite" id="ES5_v2.g8145.t1"/>
    </source>
</evidence>
<accession>A0AC34GU58</accession>
<dbReference type="WBParaSite" id="ES5_v2.g8145.t1">
    <property type="protein sequence ID" value="ES5_v2.g8145.t1"/>
    <property type="gene ID" value="ES5_v2.g8145"/>
</dbReference>
<reference evidence="2" key="1">
    <citation type="submission" date="2022-11" db="UniProtKB">
        <authorList>
            <consortium name="WormBaseParasite"/>
        </authorList>
    </citation>
    <scope>IDENTIFICATION</scope>
</reference>
<evidence type="ECO:0000313" key="1">
    <source>
        <dbReference type="Proteomes" id="UP000887579"/>
    </source>
</evidence>
<name>A0AC34GU58_9BILA</name>